<accession>A0ABQ5SJE5</accession>
<feature type="non-terminal residue" evidence="1">
    <location>
        <position position="1"/>
    </location>
</feature>
<evidence type="ECO:0000313" key="2">
    <source>
        <dbReference type="Proteomes" id="UP001165090"/>
    </source>
</evidence>
<proteinExistence type="predicted"/>
<sequence length="163" mass="18469">IHVLFSRELVAVKVQSPGLKQLFDTDLNNLCILAEQLALEVTEEVKATVLHPLDRTRRREFIHRFFVRLGRSASGTQHMEGGRRCSTQQTATTSTIVGSWRGLCSGRCAEWGCEGALSPRVPKPFVATPFVTPLLFSLFFTAPCYLRGFIHVIKYPYRTHIHR</sequence>
<reference evidence="1 2" key="1">
    <citation type="journal article" date="2023" name="IScience">
        <title>Expanded male sex-determining region conserved during the evolution of homothallism in the green alga Volvox.</title>
        <authorList>
            <person name="Yamamoto K."/>
            <person name="Matsuzaki R."/>
            <person name="Mahakham W."/>
            <person name="Heman W."/>
            <person name="Sekimoto H."/>
            <person name="Kawachi M."/>
            <person name="Minakuchi Y."/>
            <person name="Toyoda A."/>
            <person name="Nozaki H."/>
        </authorList>
    </citation>
    <scope>NUCLEOTIDE SEQUENCE [LARGE SCALE GENOMIC DNA]</scope>
    <source>
        <strain evidence="1 2">NIES-4468</strain>
    </source>
</reference>
<name>A0ABQ5SJE5_9CHLO</name>
<dbReference type="Proteomes" id="UP001165090">
    <property type="component" value="Unassembled WGS sequence"/>
</dbReference>
<gene>
    <name evidence="1" type="ORF">VaNZ11_014874</name>
</gene>
<comment type="caution">
    <text evidence="1">The sequence shown here is derived from an EMBL/GenBank/DDBJ whole genome shotgun (WGS) entry which is preliminary data.</text>
</comment>
<organism evidence="1 2">
    <name type="scientific">Volvox africanus</name>
    <dbReference type="NCBI Taxonomy" id="51714"/>
    <lineage>
        <taxon>Eukaryota</taxon>
        <taxon>Viridiplantae</taxon>
        <taxon>Chlorophyta</taxon>
        <taxon>core chlorophytes</taxon>
        <taxon>Chlorophyceae</taxon>
        <taxon>CS clade</taxon>
        <taxon>Chlamydomonadales</taxon>
        <taxon>Volvocaceae</taxon>
        <taxon>Volvox</taxon>
    </lineage>
</organism>
<keyword evidence="2" id="KW-1185">Reference proteome</keyword>
<feature type="non-terminal residue" evidence="1">
    <location>
        <position position="163"/>
    </location>
</feature>
<dbReference type="EMBL" id="BSDZ01000089">
    <property type="protein sequence ID" value="GLI70095.1"/>
    <property type="molecule type" value="Genomic_DNA"/>
</dbReference>
<evidence type="ECO:0000313" key="1">
    <source>
        <dbReference type="EMBL" id="GLI70095.1"/>
    </source>
</evidence>
<protein>
    <submittedName>
        <fullName evidence="1">Uncharacterized protein</fullName>
    </submittedName>
</protein>